<evidence type="ECO:0000313" key="2">
    <source>
        <dbReference type="Proteomes" id="UP000053237"/>
    </source>
</evidence>
<evidence type="ECO:0000313" key="1">
    <source>
        <dbReference type="EMBL" id="CCI48808.1"/>
    </source>
</evidence>
<comment type="caution">
    <text evidence="1">The sequence shown here is derived from an EMBL/GenBank/DDBJ whole genome shotgun (WGS) entry which is preliminary data.</text>
</comment>
<gene>
    <name evidence="1" type="ORF">BN9_100070</name>
</gene>
<dbReference type="EMBL" id="CAIX01000248">
    <property type="protein sequence ID" value="CCI48808.1"/>
    <property type="molecule type" value="Genomic_DNA"/>
</dbReference>
<dbReference type="Proteomes" id="UP000053237">
    <property type="component" value="Unassembled WGS sequence"/>
</dbReference>
<accession>A0A024GR25</accession>
<proteinExistence type="predicted"/>
<dbReference type="AlphaFoldDB" id="A0A024GR25"/>
<keyword evidence="2" id="KW-1185">Reference proteome</keyword>
<sequence length="337" mass="38025">MKRESFLEICIDFLHDPRIQCVSLGNVLTFLYEKGYTTHQIVSCLSKAQQNGIGERARAPIWKMFDITSWKKFEFGVLYILITLALPKLKQCWHYAQANPLGDRLSEQQKRKFCQLNMQHAVWALKIFCIHFNRTLVYVQNVSKRSYRKEVTPLRKHIKEEANRLRCQISTLKSFLITGRKHGKTVVTIERTSGSSDSTRRDSELMPKTNLFDPIDEAVNTVKGGLTLLPDPKGNVASDGIDARLPAKTKSEILSNTLFDLSGEEGATPSYVASDKLKSQVNGRLAFVVDQVLRRIFSRYATVCVGSPVTECRSASPITSGTFCAFDRTAVCFAVFI</sequence>
<reference evidence="1 2" key="1">
    <citation type="submission" date="2012-05" db="EMBL/GenBank/DDBJ databases">
        <title>Recombination and specialization in a pathogen metapopulation.</title>
        <authorList>
            <person name="Gardiner A."/>
            <person name="Kemen E."/>
            <person name="Schultz-Larsen T."/>
            <person name="MacLean D."/>
            <person name="Van Oosterhout C."/>
            <person name="Jones J.D.G."/>
        </authorList>
    </citation>
    <scope>NUCLEOTIDE SEQUENCE [LARGE SCALE GENOMIC DNA]</scope>
    <source>
        <strain evidence="1 2">Ac Nc2</strain>
    </source>
</reference>
<name>A0A024GR25_9STRA</name>
<organism evidence="1 2">
    <name type="scientific">Albugo candida</name>
    <dbReference type="NCBI Taxonomy" id="65357"/>
    <lineage>
        <taxon>Eukaryota</taxon>
        <taxon>Sar</taxon>
        <taxon>Stramenopiles</taxon>
        <taxon>Oomycota</taxon>
        <taxon>Peronosporomycetes</taxon>
        <taxon>Albuginales</taxon>
        <taxon>Albuginaceae</taxon>
        <taxon>Albugo</taxon>
    </lineage>
</organism>
<dbReference type="InParanoid" id="A0A024GR25"/>
<protein>
    <submittedName>
        <fullName evidence="1">Uncharacterized protein</fullName>
    </submittedName>
</protein>